<dbReference type="EMBL" id="KQ459586">
    <property type="protein sequence ID" value="KPI98078.1"/>
    <property type="molecule type" value="Genomic_DNA"/>
</dbReference>
<evidence type="ECO:0000313" key="3">
    <source>
        <dbReference type="Proteomes" id="UP000053268"/>
    </source>
</evidence>
<accession>A0A194PYH7</accession>
<sequence>MSRCVAVAAGATSHHRIKQRTTCACVRDGSTERTEPTARRGAARAGAGEGRPRPPAAACRPRALHRARPPPPHTSPHAALLHLLLTPDYLQTFF</sequence>
<proteinExistence type="predicted"/>
<keyword evidence="3" id="KW-1185">Reference proteome</keyword>
<organism evidence="2 3">
    <name type="scientific">Papilio xuthus</name>
    <name type="common">Asian swallowtail butterfly</name>
    <dbReference type="NCBI Taxonomy" id="66420"/>
    <lineage>
        <taxon>Eukaryota</taxon>
        <taxon>Metazoa</taxon>
        <taxon>Ecdysozoa</taxon>
        <taxon>Arthropoda</taxon>
        <taxon>Hexapoda</taxon>
        <taxon>Insecta</taxon>
        <taxon>Pterygota</taxon>
        <taxon>Neoptera</taxon>
        <taxon>Endopterygota</taxon>
        <taxon>Lepidoptera</taxon>
        <taxon>Glossata</taxon>
        <taxon>Ditrysia</taxon>
        <taxon>Papilionoidea</taxon>
        <taxon>Papilionidae</taxon>
        <taxon>Papilioninae</taxon>
        <taxon>Papilio</taxon>
    </lineage>
</organism>
<protein>
    <submittedName>
        <fullName evidence="2">Uncharacterized protein</fullName>
    </submittedName>
</protein>
<evidence type="ECO:0000313" key="2">
    <source>
        <dbReference type="EMBL" id="KPI98078.1"/>
    </source>
</evidence>
<dbReference type="AlphaFoldDB" id="A0A194PYH7"/>
<evidence type="ECO:0000256" key="1">
    <source>
        <dbReference type="SAM" id="MobiDB-lite"/>
    </source>
</evidence>
<name>A0A194PYH7_PAPXU</name>
<reference evidence="2 3" key="1">
    <citation type="journal article" date="2015" name="Nat. Commun.">
        <title>Outbred genome sequencing and CRISPR/Cas9 gene editing in butterflies.</title>
        <authorList>
            <person name="Li X."/>
            <person name="Fan D."/>
            <person name="Zhang W."/>
            <person name="Liu G."/>
            <person name="Zhang L."/>
            <person name="Zhao L."/>
            <person name="Fang X."/>
            <person name="Chen L."/>
            <person name="Dong Y."/>
            <person name="Chen Y."/>
            <person name="Ding Y."/>
            <person name="Zhao R."/>
            <person name="Feng M."/>
            <person name="Zhu Y."/>
            <person name="Feng Y."/>
            <person name="Jiang X."/>
            <person name="Zhu D."/>
            <person name="Xiang H."/>
            <person name="Feng X."/>
            <person name="Li S."/>
            <person name="Wang J."/>
            <person name="Zhang G."/>
            <person name="Kronforst M.R."/>
            <person name="Wang W."/>
        </authorList>
    </citation>
    <scope>NUCLEOTIDE SEQUENCE [LARGE SCALE GENOMIC DNA]</scope>
    <source>
        <strain evidence="2">Ya'a_city_454_Px</strain>
        <tissue evidence="2">Whole body</tissue>
    </source>
</reference>
<gene>
    <name evidence="2" type="ORF">RR46_11199</name>
</gene>
<dbReference type="Proteomes" id="UP000053268">
    <property type="component" value="Unassembled WGS sequence"/>
</dbReference>
<feature type="compositionally biased region" description="Basic and acidic residues" evidence="1">
    <location>
        <begin position="29"/>
        <end position="38"/>
    </location>
</feature>
<feature type="region of interest" description="Disordered" evidence="1">
    <location>
        <begin position="26"/>
        <end position="75"/>
    </location>
</feature>